<sequence length="704" mass="79754">MIGLHKQRLSVDGKFFRLDGERCFLKLVSYGPFPSPEPDHAVEFREIRDLGIHGIRVYGTPSDKLLDAAAEVGLIVFVGFDWPWRRVFLGGGDQAIYEQAKIELRKELADWGMHPAVAACFVANEVMPDMANWLSPVRVREALEGLIEIVKAEAQHLLAAYASYPSSEYLEPANADFTAVNVYLEDEEEFRSYLKRLHHLAGDRPVLISEFGVDSLSMGVEAQKEMLGWSMRVSQGEGMAGWTYFSWSDRWLIGGEADEMWGFGLKDRYGLLKPAASELGKDWVPDFPMPMISVIICVYNGDDRIGAAVESLEALRYPSYELIVVDDGSKDSTREVVRSYPFAKLVEAQHGGLSAARNLGARVAKGEILSYTDDDCQVDQDYLFWLAKSYAENGWDACGGPNIPPKAHYEDEAVVASSPGAPSHVMLTDVEAEHIPGCHLSVTKKAFEALGGFRVQYRVAGDDVDFCWRLRAAGFVIGFHGASFVWHRRRTRLVNYFRQQRGYGRAEALLMKDHPEKFQKGSGARWEGCVYTGAAASAMGDSIIYHGPVGLAGYQVFWNPMMPMRMLDRDFRYPFVELKLWIARCLQPIVRKWSRFYYGYQTVKGLSCEKHEETECKVMKAELRELVLPVLINEYRARVLDVLKEHGWQESGSYDAWDLYREGMYAMLVSELIGHDAWRVRVRFLAPLSEFQKLERELIEFAGH</sequence>
<dbReference type="Proteomes" id="UP001597297">
    <property type="component" value="Unassembled WGS sequence"/>
</dbReference>
<dbReference type="SUPFAM" id="SSF53448">
    <property type="entry name" value="Nucleotide-diphospho-sugar transferases"/>
    <property type="match status" value="1"/>
</dbReference>
<dbReference type="InterPro" id="IPR029044">
    <property type="entry name" value="Nucleotide-diphossugar_trans"/>
</dbReference>
<keyword evidence="2" id="KW-0328">Glycosyltransferase</keyword>
<dbReference type="EC" id="2.4.-.-" evidence="2"/>
<keyword evidence="3" id="KW-1185">Reference proteome</keyword>
<reference evidence="3" key="1">
    <citation type="journal article" date="2019" name="Int. J. Syst. Evol. Microbiol.">
        <title>The Global Catalogue of Microorganisms (GCM) 10K type strain sequencing project: providing services to taxonomists for standard genome sequencing and annotation.</title>
        <authorList>
            <consortium name="The Broad Institute Genomics Platform"/>
            <consortium name="The Broad Institute Genome Sequencing Center for Infectious Disease"/>
            <person name="Wu L."/>
            <person name="Ma J."/>
        </authorList>
    </citation>
    <scope>NUCLEOTIDE SEQUENCE [LARGE SCALE GENOMIC DNA]</scope>
    <source>
        <strain evidence="3">JCM 16545</strain>
    </source>
</reference>
<protein>
    <submittedName>
        <fullName evidence="2">Glycosyltransferase</fullName>
        <ecNumber evidence="2">2.4.-.-</ecNumber>
    </submittedName>
</protein>
<dbReference type="Gene3D" id="3.90.550.10">
    <property type="entry name" value="Spore Coat Polysaccharide Biosynthesis Protein SpsA, Chain A"/>
    <property type="match status" value="1"/>
</dbReference>
<dbReference type="Gene3D" id="3.20.20.80">
    <property type="entry name" value="Glycosidases"/>
    <property type="match status" value="1"/>
</dbReference>
<evidence type="ECO:0000259" key="1">
    <source>
        <dbReference type="Pfam" id="PF00535"/>
    </source>
</evidence>
<evidence type="ECO:0000313" key="2">
    <source>
        <dbReference type="EMBL" id="MFD2276428.1"/>
    </source>
</evidence>
<dbReference type="PANTHER" id="PTHR43685">
    <property type="entry name" value="GLYCOSYLTRANSFERASE"/>
    <property type="match status" value="1"/>
</dbReference>
<name>A0ABW5E1Q0_9BACT</name>
<dbReference type="InterPro" id="IPR017853">
    <property type="entry name" value="GH"/>
</dbReference>
<dbReference type="GO" id="GO:0016757">
    <property type="term" value="F:glycosyltransferase activity"/>
    <property type="evidence" value="ECO:0007669"/>
    <property type="project" value="UniProtKB-KW"/>
</dbReference>
<dbReference type="PANTHER" id="PTHR43685:SF2">
    <property type="entry name" value="GLYCOSYLTRANSFERASE 2-LIKE DOMAIN-CONTAINING PROTEIN"/>
    <property type="match status" value="1"/>
</dbReference>
<keyword evidence="2" id="KW-0808">Transferase</keyword>
<organism evidence="2 3">
    <name type="scientific">Rubritalea spongiae</name>
    <dbReference type="NCBI Taxonomy" id="430797"/>
    <lineage>
        <taxon>Bacteria</taxon>
        <taxon>Pseudomonadati</taxon>
        <taxon>Verrucomicrobiota</taxon>
        <taxon>Verrucomicrobiia</taxon>
        <taxon>Verrucomicrobiales</taxon>
        <taxon>Rubritaleaceae</taxon>
        <taxon>Rubritalea</taxon>
    </lineage>
</organism>
<accession>A0ABW5E1Q0</accession>
<feature type="domain" description="Glycosyltransferase 2-like" evidence="1">
    <location>
        <begin position="293"/>
        <end position="396"/>
    </location>
</feature>
<evidence type="ECO:0000313" key="3">
    <source>
        <dbReference type="Proteomes" id="UP001597297"/>
    </source>
</evidence>
<dbReference type="Pfam" id="PF00535">
    <property type="entry name" value="Glycos_transf_2"/>
    <property type="match status" value="1"/>
</dbReference>
<proteinExistence type="predicted"/>
<comment type="caution">
    <text evidence="2">The sequence shown here is derived from an EMBL/GenBank/DDBJ whole genome shotgun (WGS) entry which is preliminary data.</text>
</comment>
<gene>
    <name evidence="2" type="ORF">ACFSQZ_08100</name>
</gene>
<dbReference type="SUPFAM" id="SSF51445">
    <property type="entry name" value="(Trans)glycosidases"/>
    <property type="match status" value="1"/>
</dbReference>
<dbReference type="InterPro" id="IPR001173">
    <property type="entry name" value="Glyco_trans_2-like"/>
</dbReference>
<dbReference type="InterPro" id="IPR050834">
    <property type="entry name" value="Glycosyltransf_2"/>
</dbReference>
<dbReference type="EMBL" id="JBHUJC010000024">
    <property type="protein sequence ID" value="MFD2276428.1"/>
    <property type="molecule type" value="Genomic_DNA"/>
</dbReference>